<dbReference type="InterPro" id="IPR036188">
    <property type="entry name" value="FAD/NAD-bd_sf"/>
</dbReference>
<keyword evidence="7" id="KW-0503">Monooxygenase</keyword>
<dbReference type="UniPathway" id="UPA00232"/>
<dbReference type="Proteomes" id="UP000282211">
    <property type="component" value="Unassembled WGS sequence"/>
</dbReference>
<dbReference type="FunCoup" id="A0A420WEQ4">
    <property type="interactions" value="100"/>
</dbReference>
<evidence type="ECO:0000256" key="4">
    <source>
        <dbReference type="ARBA" id="ARBA00022630"/>
    </source>
</evidence>
<dbReference type="GO" id="GO:0006744">
    <property type="term" value="P:ubiquinone biosynthetic process"/>
    <property type="evidence" value="ECO:0007669"/>
    <property type="project" value="UniProtKB-UniPathway"/>
</dbReference>
<dbReference type="OrthoDB" id="9796623at2"/>
<dbReference type="PRINTS" id="PR00420">
    <property type="entry name" value="RNGMNOXGNASE"/>
</dbReference>
<evidence type="ECO:0000256" key="1">
    <source>
        <dbReference type="ARBA" id="ARBA00001974"/>
    </source>
</evidence>
<keyword evidence="6" id="KW-0560">Oxidoreductase</keyword>
<dbReference type="NCBIfam" id="TIGR01988">
    <property type="entry name" value="Ubi-OHases"/>
    <property type="match status" value="1"/>
</dbReference>
<dbReference type="InterPro" id="IPR002938">
    <property type="entry name" value="FAD-bd"/>
</dbReference>
<gene>
    <name evidence="9" type="ORF">DES40_2258</name>
</gene>
<dbReference type="GO" id="GO:0004497">
    <property type="term" value="F:monooxygenase activity"/>
    <property type="evidence" value="ECO:0007669"/>
    <property type="project" value="UniProtKB-KW"/>
</dbReference>
<organism evidence="9 10">
    <name type="scientific">Litorimonas taeanensis</name>
    <dbReference type="NCBI Taxonomy" id="568099"/>
    <lineage>
        <taxon>Bacteria</taxon>
        <taxon>Pseudomonadati</taxon>
        <taxon>Pseudomonadota</taxon>
        <taxon>Alphaproteobacteria</taxon>
        <taxon>Maricaulales</taxon>
        <taxon>Robiginitomaculaceae</taxon>
    </lineage>
</organism>
<evidence type="ECO:0000313" key="9">
    <source>
        <dbReference type="EMBL" id="RKQ69457.1"/>
    </source>
</evidence>
<reference evidence="9 10" key="1">
    <citation type="submission" date="2018-10" db="EMBL/GenBank/DDBJ databases">
        <title>Genomic Encyclopedia of Type Strains, Phase IV (KMG-IV): sequencing the most valuable type-strain genomes for metagenomic binning, comparative biology and taxonomic classification.</title>
        <authorList>
            <person name="Goeker M."/>
        </authorList>
    </citation>
    <scope>NUCLEOTIDE SEQUENCE [LARGE SCALE GENOMIC DNA]</scope>
    <source>
        <strain evidence="9 10">DSM 22008</strain>
    </source>
</reference>
<dbReference type="GO" id="GO:0016705">
    <property type="term" value="F:oxidoreductase activity, acting on paired donors, with incorporation or reduction of molecular oxygen"/>
    <property type="evidence" value="ECO:0007669"/>
    <property type="project" value="InterPro"/>
</dbReference>
<evidence type="ECO:0000256" key="2">
    <source>
        <dbReference type="ARBA" id="ARBA00004749"/>
    </source>
</evidence>
<protein>
    <submittedName>
        <fullName evidence="9">2-octaprenyl-6-methoxyphenol hydroxylase</fullName>
    </submittedName>
</protein>
<keyword evidence="5" id="KW-0274">FAD</keyword>
<dbReference type="GO" id="GO:0071949">
    <property type="term" value="F:FAD binding"/>
    <property type="evidence" value="ECO:0007669"/>
    <property type="project" value="InterPro"/>
</dbReference>
<keyword evidence="4" id="KW-0285">Flavoprotein</keyword>
<dbReference type="PANTHER" id="PTHR43876:SF7">
    <property type="entry name" value="UBIQUINONE BIOSYNTHESIS MONOOXYGENASE COQ6, MITOCHONDRIAL"/>
    <property type="match status" value="1"/>
</dbReference>
<keyword evidence="10" id="KW-1185">Reference proteome</keyword>
<comment type="pathway">
    <text evidence="2">Cofactor biosynthesis; ubiquinone biosynthesis.</text>
</comment>
<dbReference type="InParanoid" id="A0A420WEQ4"/>
<dbReference type="Gene3D" id="3.50.50.60">
    <property type="entry name" value="FAD/NAD(P)-binding domain"/>
    <property type="match status" value="2"/>
</dbReference>
<evidence type="ECO:0000256" key="5">
    <source>
        <dbReference type="ARBA" id="ARBA00022827"/>
    </source>
</evidence>
<name>A0A420WEQ4_9PROT</name>
<comment type="cofactor">
    <cofactor evidence="1">
        <name>FAD</name>
        <dbReference type="ChEBI" id="CHEBI:57692"/>
    </cofactor>
</comment>
<evidence type="ECO:0000313" key="10">
    <source>
        <dbReference type="Proteomes" id="UP000282211"/>
    </source>
</evidence>
<dbReference type="AlphaFoldDB" id="A0A420WEQ4"/>
<dbReference type="SUPFAM" id="SSF51905">
    <property type="entry name" value="FAD/NAD(P)-binding domain"/>
    <property type="match status" value="1"/>
</dbReference>
<dbReference type="Pfam" id="PF01494">
    <property type="entry name" value="FAD_binding_3"/>
    <property type="match status" value="1"/>
</dbReference>
<evidence type="ECO:0000259" key="8">
    <source>
        <dbReference type="Pfam" id="PF01494"/>
    </source>
</evidence>
<dbReference type="InterPro" id="IPR010971">
    <property type="entry name" value="UbiH/COQ6"/>
</dbReference>
<comment type="similarity">
    <text evidence="3">Belongs to the UbiH/COQ6 family.</text>
</comment>
<dbReference type="PANTHER" id="PTHR43876">
    <property type="entry name" value="UBIQUINONE BIOSYNTHESIS MONOOXYGENASE COQ6, MITOCHONDRIAL"/>
    <property type="match status" value="1"/>
</dbReference>
<evidence type="ECO:0000256" key="6">
    <source>
        <dbReference type="ARBA" id="ARBA00023002"/>
    </source>
</evidence>
<dbReference type="InterPro" id="IPR051205">
    <property type="entry name" value="UbiH/COQ6_monooxygenase"/>
</dbReference>
<dbReference type="EMBL" id="RBII01000002">
    <property type="protein sequence ID" value="RKQ69457.1"/>
    <property type="molecule type" value="Genomic_DNA"/>
</dbReference>
<accession>A0A420WEQ4</accession>
<proteinExistence type="inferred from homology"/>
<sequence length="425" mass="45513">MPHYCGYNSIDFMIRYLVKTNYDILIVGGGLIGQLAALACAKIGNLSIALIDGRDILNSEIYEQDGRAFALSPSSVRLLNHLKIETDNLSQPIQDMLITDGEIGEENAWRLHFNSSSIPHDKIAEMIESRLLSVATLNRLKTESAITVIAPHFISDLIHDDSGVSGIVAGKKITADLLIAADGAGSPIRKAAGILYEGRSYNQKSLVTTIAHSLPHEGLAVQRFLPGGPLAILPLIDQRSQIVWSDTSRAIEAACNLTENDFLTELNHRIGGHLGDISLIAPRQNYGLALQIAQSVTAKRLALIGDAAHVIHPMAGQGLNLGLRDIAALYDVLKDARSVGRDIGGAALENYASWRKTDVTALAAATDGLSYLYNPANGPLSRPASKALAHLRRAGLSAINESEFLKTILMSEAAGVGNLQPSLLT</sequence>
<feature type="domain" description="FAD-binding" evidence="8">
    <location>
        <begin position="22"/>
        <end position="334"/>
    </location>
</feature>
<comment type="caution">
    <text evidence="9">The sequence shown here is derived from an EMBL/GenBank/DDBJ whole genome shotgun (WGS) entry which is preliminary data.</text>
</comment>
<evidence type="ECO:0000256" key="7">
    <source>
        <dbReference type="ARBA" id="ARBA00023033"/>
    </source>
</evidence>
<evidence type="ECO:0000256" key="3">
    <source>
        <dbReference type="ARBA" id="ARBA00005349"/>
    </source>
</evidence>